<evidence type="ECO:0000313" key="2">
    <source>
        <dbReference type="EMBL" id="RZC63080.1"/>
    </source>
</evidence>
<feature type="region of interest" description="Disordered" evidence="1">
    <location>
        <begin position="12"/>
        <end position="51"/>
    </location>
</feature>
<feature type="compositionally biased region" description="Polar residues" evidence="1">
    <location>
        <begin position="19"/>
        <end position="45"/>
    </location>
</feature>
<gene>
    <name evidence="2" type="ORF">C5167_024854</name>
</gene>
<reference evidence="2 3" key="1">
    <citation type="journal article" date="2018" name="Science">
        <title>The opium poppy genome and morphinan production.</title>
        <authorList>
            <person name="Guo L."/>
            <person name="Winzer T."/>
            <person name="Yang X."/>
            <person name="Li Y."/>
            <person name="Ning Z."/>
            <person name="He Z."/>
            <person name="Teodor R."/>
            <person name="Lu Y."/>
            <person name="Bowser T.A."/>
            <person name="Graham I.A."/>
            <person name="Ye K."/>
        </authorList>
    </citation>
    <scope>NUCLEOTIDE SEQUENCE [LARGE SCALE GENOMIC DNA]</scope>
    <source>
        <strain evidence="3">cv. HN1</strain>
        <tissue evidence="2">Leaves</tissue>
    </source>
</reference>
<feature type="region of interest" description="Disordered" evidence="1">
    <location>
        <begin position="716"/>
        <end position="783"/>
    </location>
</feature>
<feature type="region of interest" description="Disordered" evidence="1">
    <location>
        <begin position="187"/>
        <end position="232"/>
    </location>
</feature>
<name>A0A4Y7JSP1_PAPSO</name>
<dbReference type="PANTHER" id="PTHR33018:SF37">
    <property type="entry name" value="TRANSPOSASE TNP1_EN_SPM-LIKE DOMAIN-CONTAINING PROTEIN"/>
    <property type="match status" value="1"/>
</dbReference>
<accession>A0A4Y7JSP1</accession>
<dbReference type="Gramene" id="RZC63080">
    <property type="protein sequence ID" value="RZC63080"/>
    <property type="gene ID" value="C5167_024854"/>
</dbReference>
<evidence type="ECO:0000256" key="1">
    <source>
        <dbReference type="SAM" id="MobiDB-lite"/>
    </source>
</evidence>
<organism evidence="2 3">
    <name type="scientific">Papaver somniferum</name>
    <name type="common">Opium poppy</name>
    <dbReference type="NCBI Taxonomy" id="3469"/>
    <lineage>
        <taxon>Eukaryota</taxon>
        <taxon>Viridiplantae</taxon>
        <taxon>Streptophyta</taxon>
        <taxon>Embryophyta</taxon>
        <taxon>Tracheophyta</taxon>
        <taxon>Spermatophyta</taxon>
        <taxon>Magnoliopsida</taxon>
        <taxon>Ranunculales</taxon>
        <taxon>Papaveraceae</taxon>
        <taxon>Papaveroideae</taxon>
        <taxon>Papaver</taxon>
    </lineage>
</organism>
<sequence length="1108" mass="122139">MRSKRLELQEALKKQKLKPSTTRRQETLQNQSLSTKEPRSASINNGRREKEVVTDAVGERLNAVDLEKQSSAATKSYSAFINGRRAKEIVTDAVVGERLNAIALEKQRSLTITPRISFINGQRAKEIVTDSVEERLNVAALKKQTSSTTKSCSAINNDSWANEIVRIAVDARLNAVGLKKQRLSTTEPSSAFVNHRKESESLTDPEDERLNAVAGSNTGDEDADTLDTWTDTRDEDADILDADGDRYVQVAEDQLLSTDSDEDDNILDEDGNRYVQIAEDQWLPTDSDEDADVLDANGNRYVQIAEDQFLPADSDEDADVLDANGIGDVQIAEAQSSPTNSDEDADTLDADANDDVEIVEDQSPPTIENCSSNGQGSTSMPSDTRIPIIFDKYGRPCDVGSEEFVMDIGRMLRAHCPPAIESWKIVPNSIKENIWKAVVIRYVVPEVYKPSILAKARKSWKSWKHNLRLELDKYETVAERKINIPWRLITKREDWESFVDFCNTDEDRKRRAAGRKARENLEFLHSCGRKGIFRKIYELEKENSTGEVSRAAMFVDTHFSKNMNDPKMRLVKELVEANPDGQKDIDNDAVSLVYGRDSRGSVKGMGGGVSRTVIHASAPSLEILRKVQQENKSLRSDLHLLRTQLGVHTPNDTSTPSNQSAPRTQNRTSTPPNQSAPHTQNRTSAPSNGSAPQAPEVSDLPARSCLAPDVSHLPARSRLAPEASNLPARSRLAPEASNLPARSRLAPEASNLPARSRLAPEASNLPARSRLAPEASNLPARSRLAPEVSNLPVRSRLAPEVSNLPAPSHFAPPVSNLHSSSCFIKNFKGRTIALGSFNAADPPVEHVYSLSIKEIFDRDADLFDRDGKLGDIMIGGVINWPKACVESNLPASSCFIRNFKRRIIAFGSFNTTDSPALHVCSVIVKEIYDRDAELFDEDGKLGDIMIGGERADEKFQNDGRTLAVEENWHSSWVRDPPALAGKMVLRTHELLSQQMGSKQKSQEFKNSSATTFVIGVFILVISGSTANATILTMLSEDVTGSSSDAQIIASYCKEDPKTRAGSKGTINGTTNTNDGSKSYCLKHLDPKVGEDMEFCIPDLGRTYSRKGF</sequence>
<proteinExistence type="predicted"/>
<feature type="region of interest" description="Disordered" evidence="1">
    <location>
        <begin position="645"/>
        <end position="698"/>
    </location>
</feature>
<keyword evidence="3" id="KW-1185">Reference proteome</keyword>
<evidence type="ECO:0008006" key="4">
    <source>
        <dbReference type="Google" id="ProtNLM"/>
    </source>
</evidence>
<dbReference type="Proteomes" id="UP000316621">
    <property type="component" value="Chromosome 5"/>
</dbReference>
<dbReference type="AlphaFoldDB" id="A0A4Y7JSP1"/>
<dbReference type="PANTHER" id="PTHR33018">
    <property type="entry name" value="OS10G0338966 PROTEIN-RELATED"/>
    <property type="match status" value="1"/>
</dbReference>
<dbReference type="Pfam" id="PF03004">
    <property type="entry name" value="Transposase_24"/>
    <property type="match status" value="1"/>
</dbReference>
<protein>
    <recommendedName>
        <fullName evidence="4">Transposase Tnp1/En/Spm-like domain-containing protein</fullName>
    </recommendedName>
</protein>
<evidence type="ECO:0000313" key="3">
    <source>
        <dbReference type="Proteomes" id="UP000316621"/>
    </source>
</evidence>
<dbReference type="EMBL" id="CM010719">
    <property type="protein sequence ID" value="RZC63080.1"/>
    <property type="molecule type" value="Genomic_DNA"/>
</dbReference>
<dbReference type="InterPro" id="IPR004252">
    <property type="entry name" value="Probable_transposase_24"/>
</dbReference>
<feature type="compositionally biased region" description="Polar residues" evidence="1">
    <location>
        <begin position="650"/>
        <end position="691"/>
    </location>
</feature>